<organism evidence="1 2">
    <name type="scientific">Trichobilharzia regenti</name>
    <name type="common">Nasal bird schistosome</name>
    <dbReference type="NCBI Taxonomy" id="157069"/>
    <lineage>
        <taxon>Eukaryota</taxon>
        <taxon>Metazoa</taxon>
        <taxon>Spiralia</taxon>
        <taxon>Lophotrochozoa</taxon>
        <taxon>Platyhelminthes</taxon>
        <taxon>Trematoda</taxon>
        <taxon>Digenea</taxon>
        <taxon>Strigeidida</taxon>
        <taxon>Schistosomatoidea</taxon>
        <taxon>Schistosomatidae</taxon>
        <taxon>Trichobilharzia</taxon>
    </lineage>
</organism>
<dbReference type="WBParaSite" id="TREG1_102180.1">
    <property type="protein sequence ID" value="TREG1_102180.1"/>
    <property type="gene ID" value="TREG1_102180"/>
</dbReference>
<protein>
    <submittedName>
        <fullName evidence="2">Uncharacterized protein</fullName>
    </submittedName>
</protein>
<accession>A0AA85IL66</accession>
<evidence type="ECO:0000313" key="2">
    <source>
        <dbReference type="WBParaSite" id="TREG1_102180.1"/>
    </source>
</evidence>
<proteinExistence type="predicted"/>
<keyword evidence="1" id="KW-1185">Reference proteome</keyword>
<reference evidence="2" key="2">
    <citation type="submission" date="2023-11" db="UniProtKB">
        <authorList>
            <consortium name="WormBaseParasite"/>
        </authorList>
    </citation>
    <scope>IDENTIFICATION</scope>
</reference>
<evidence type="ECO:0000313" key="1">
    <source>
        <dbReference type="Proteomes" id="UP000050795"/>
    </source>
</evidence>
<name>A0AA85IL66_TRIRE</name>
<dbReference type="Proteomes" id="UP000050795">
    <property type="component" value="Unassembled WGS sequence"/>
</dbReference>
<sequence>MCGDIFRFLGILVGQYATIFVRLDDAVGLSARFEFTRLRGVLFRPFTPAHWDYLAASPVLIKDLLNVS</sequence>
<reference evidence="1" key="1">
    <citation type="submission" date="2022-06" db="EMBL/GenBank/DDBJ databases">
        <authorList>
            <person name="Berger JAMES D."/>
            <person name="Berger JAMES D."/>
        </authorList>
    </citation>
    <scope>NUCLEOTIDE SEQUENCE [LARGE SCALE GENOMIC DNA]</scope>
</reference>
<dbReference type="AlphaFoldDB" id="A0AA85IL66"/>